<evidence type="ECO:0000313" key="4">
    <source>
        <dbReference type="Proteomes" id="UP000180280"/>
    </source>
</evidence>
<sequence length="370" mass="39147">MQDQATWLVFNLPENVVCTLCNNVVQNANPADFSNAGVCVDLIGNGQTQTIDLKAYGANDCLSGGIWREVDSDQGWFQLFYDINESGTFATIFLSEWSTAKPISIAKWWLQDQASSLNFPCLTPPQQLTLSDNADGSGQSMTVGASNPFGSWNTQAAVNLTDSGMNDKVSSFTYSLVSPVKTVISSVSVNVAAQIVSGQTFTETISGTNASSEVLTLTDTVAVGKSVQISNTTTQQYETTASISATVTATEGVPDVDSIQTSLTASFSVTQTTSSSQTTSTTNSVDLQQQITFNVPPHSSYSGIATIAIGQVPPTTVTQTGSFYYKQNLPGSIKQSDGTYLLTMPITVTINGEVGSSVQFNITSTPLNLA</sequence>
<dbReference type="RefSeq" id="WP_071111315.1">
    <property type="nucleotide sequence ID" value="NZ_MKCT01000001.1"/>
</dbReference>
<comment type="caution">
    <text evidence="1">The sequence shown here is derived from an EMBL/GenBank/DDBJ whole genome shotgun (WGS) entry which is preliminary data.</text>
</comment>
<evidence type="ECO:0000313" key="1">
    <source>
        <dbReference type="EMBL" id="OHX12557.1"/>
    </source>
</evidence>
<name>A0A1S1WZ23_9NEIS</name>
<dbReference type="Gene3D" id="2.170.15.10">
    <property type="entry name" value="Proaerolysin, chain A, domain 3"/>
    <property type="match status" value="1"/>
</dbReference>
<organism evidence="1 3">
    <name type="scientific">Chromobacterium sphagni</name>
    <dbReference type="NCBI Taxonomy" id="1903179"/>
    <lineage>
        <taxon>Bacteria</taxon>
        <taxon>Pseudomonadati</taxon>
        <taxon>Pseudomonadota</taxon>
        <taxon>Betaproteobacteria</taxon>
        <taxon>Neisseriales</taxon>
        <taxon>Chromobacteriaceae</taxon>
        <taxon>Chromobacterium</taxon>
    </lineage>
</organism>
<gene>
    <name evidence="2" type="ORF">BI344_02155</name>
    <name evidence="1" type="ORF">BI347_02850</name>
</gene>
<dbReference type="AlphaFoldDB" id="A0A1S1WZ23"/>
<accession>A0A1S1WZ23</accession>
<dbReference type="EMBL" id="MKCS01000001">
    <property type="protein sequence ID" value="OHX12557.1"/>
    <property type="molecule type" value="Genomic_DNA"/>
</dbReference>
<reference evidence="3 4" key="1">
    <citation type="submission" date="2016-09" db="EMBL/GenBank/DDBJ databases">
        <title>Chromobacterium muskegensis sp. nov., an insecticidal bacterium isolated from Sphagnum bogs.</title>
        <authorList>
            <person name="Sparks M.E."/>
            <person name="Blackburn M.B."/>
            <person name="Gundersen-Rindal D.E."/>
            <person name="Mitchell A."/>
            <person name="Farrar R."/>
            <person name="Kuhar D."/>
        </authorList>
    </citation>
    <scope>NUCLEOTIDE SEQUENCE [LARGE SCALE GENOMIC DNA]</scope>
    <source>
        <strain evidence="2 4">14B-1</strain>
        <strain evidence="1 3">37-2</strain>
    </source>
</reference>
<protein>
    <submittedName>
        <fullName evidence="1">Uncharacterized protein</fullName>
    </submittedName>
</protein>
<dbReference type="SUPFAM" id="SSF56973">
    <property type="entry name" value="Aerolisin/ETX pore-forming domain"/>
    <property type="match status" value="1"/>
</dbReference>
<dbReference type="Proteomes" id="UP000180088">
    <property type="component" value="Unassembled WGS sequence"/>
</dbReference>
<dbReference type="Proteomes" id="UP000180280">
    <property type="component" value="Unassembled WGS sequence"/>
</dbReference>
<proteinExistence type="predicted"/>
<keyword evidence="4" id="KW-1185">Reference proteome</keyword>
<dbReference type="EMBL" id="MKCT01000001">
    <property type="protein sequence ID" value="OHX21358.1"/>
    <property type="molecule type" value="Genomic_DNA"/>
</dbReference>
<evidence type="ECO:0000313" key="3">
    <source>
        <dbReference type="Proteomes" id="UP000180088"/>
    </source>
</evidence>
<evidence type="ECO:0000313" key="2">
    <source>
        <dbReference type="EMBL" id="OHX21358.1"/>
    </source>
</evidence>